<dbReference type="CDD" id="cd07650">
    <property type="entry name" value="F-BAR_Syp1p_like"/>
    <property type="match status" value="1"/>
</dbReference>
<dbReference type="RefSeq" id="XP_007830975.1">
    <property type="nucleotide sequence ID" value="XM_007832784.1"/>
</dbReference>
<evidence type="ECO:0000256" key="1">
    <source>
        <dbReference type="ARBA" id="ARBA00022583"/>
    </source>
</evidence>
<dbReference type="PANTHER" id="PTHR23065:SF54">
    <property type="entry name" value="SUPPRESSOR OF YEAST PROFILIN DELETION"/>
    <property type="match status" value="1"/>
</dbReference>
<dbReference type="Proteomes" id="UP000030651">
    <property type="component" value="Unassembled WGS sequence"/>
</dbReference>
<dbReference type="GO" id="GO:0030139">
    <property type="term" value="C:endocytic vesicle"/>
    <property type="evidence" value="ECO:0007669"/>
    <property type="project" value="TreeGrafter"/>
</dbReference>
<dbReference type="GO" id="GO:0032153">
    <property type="term" value="C:cell division site"/>
    <property type="evidence" value="ECO:0007669"/>
    <property type="project" value="TreeGrafter"/>
</dbReference>
<dbReference type="SMART" id="SM00055">
    <property type="entry name" value="FCH"/>
    <property type="match status" value="1"/>
</dbReference>
<reference evidence="6" key="1">
    <citation type="journal article" date="2015" name="BMC Genomics">
        <title>Genomic and transcriptomic analysis of the endophytic fungus Pestalotiopsis fici reveals its lifestyle and high potential for synthesis of natural products.</title>
        <authorList>
            <person name="Wang X."/>
            <person name="Zhang X."/>
            <person name="Liu L."/>
            <person name="Xiang M."/>
            <person name="Wang W."/>
            <person name="Sun X."/>
            <person name="Che Y."/>
            <person name="Guo L."/>
            <person name="Liu G."/>
            <person name="Guo L."/>
            <person name="Wang C."/>
            <person name="Yin W.B."/>
            <person name="Stadler M."/>
            <person name="Zhang X."/>
            <person name="Liu X."/>
        </authorList>
    </citation>
    <scope>NUCLEOTIDE SEQUENCE [LARGE SCALE GENOMIC DNA]</scope>
    <source>
        <strain evidence="6">W106-1 / CGMCC3.15140</strain>
    </source>
</reference>
<dbReference type="InParanoid" id="W3XAA3"/>
<feature type="region of interest" description="Disordered" evidence="3">
    <location>
        <begin position="831"/>
        <end position="854"/>
    </location>
</feature>
<feature type="compositionally biased region" description="Pro residues" evidence="3">
    <location>
        <begin position="273"/>
        <end position="288"/>
    </location>
</feature>
<dbReference type="FunFam" id="1.20.1270.60:FF:000102">
    <property type="entry name" value="WGS project CABT00000000 data, contig 2.23"/>
    <property type="match status" value="1"/>
</dbReference>
<evidence type="ECO:0000259" key="4">
    <source>
        <dbReference type="SMART" id="SM00055"/>
    </source>
</evidence>
<feature type="compositionally biased region" description="Polar residues" evidence="3">
    <location>
        <begin position="539"/>
        <end position="579"/>
    </location>
</feature>
<keyword evidence="1" id="KW-0254">Endocytosis</keyword>
<feature type="region of interest" description="Disordered" evidence="3">
    <location>
        <begin position="426"/>
        <end position="459"/>
    </location>
</feature>
<organism evidence="5 6">
    <name type="scientific">Pestalotiopsis fici (strain W106-1 / CGMCC3.15140)</name>
    <dbReference type="NCBI Taxonomy" id="1229662"/>
    <lineage>
        <taxon>Eukaryota</taxon>
        <taxon>Fungi</taxon>
        <taxon>Dikarya</taxon>
        <taxon>Ascomycota</taxon>
        <taxon>Pezizomycotina</taxon>
        <taxon>Sordariomycetes</taxon>
        <taxon>Xylariomycetidae</taxon>
        <taxon>Amphisphaeriales</taxon>
        <taxon>Sporocadaceae</taxon>
        <taxon>Pestalotiopsis</taxon>
    </lineage>
</organism>
<evidence type="ECO:0000256" key="3">
    <source>
        <dbReference type="SAM" id="MobiDB-lite"/>
    </source>
</evidence>
<feature type="compositionally biased region" description="Basic and acidic residues" evidence="3">
    <location>
        <begin position="295"/>
        <end position="315"/>
    </location>
</feature>
<dbReference type="FunCoup" id="W3XAA3">
    <property type="interactions" value="147"/>
</dbReference>
<dbReference type="InterPro" id="IPR049609">
    <property type="entry name" value="Syp1-like_MHD"/>
</dbReference>
<name>W3XAA3_PESFW</name>
<dbReference type="STRING" id="1229662.W3XAA3"/>
<dbReference type="KEGG" id="pfy:PFICI_04203"/>
<protein>
    <recommendedName>
        <fullName evidence="4">FCH domain-containing protein</fullName>
    </recommendedName>
</protein>
<feature type="region of interest" description="Disordered" evidence="3">
    <location>
        <begin position="241"/>
        <end position="414"/>
    </location>
</feature>
<feature type="compositionally biased region" description="Pro residues" evidence="3">
    <location>
        <begin position="433"/>
        <end position="442"/>
    </location>
</feature>
<dbReference type="CDD" id="cd09264">
    <property type="entry name" value="AP_Syp1_MHD"/>
    <property type="match status" value="1"/>
</dbReference>
<dbReference type="Gene3D" id="1.20.1270.60">
    <property type="entry name" value="Arfaptin homology (AH) domain/BAR domain"/>
    <property type="match status" value="1"/>
</dbReference>
<sequence>MDDSMRVEYPAMLANLQPSQAVQVLNDRVKRISKLNIEIADWLQERRRVEEVYVQGLRKLTQFRVPNAQSELGTFQVQWDKIVQSAEGIAMSHHLFATKIEQDVETPLRTFNTKKEMQNMQTIQGNLQNMAKELDDAQKKSDALNKKAGKASTAKIDQAASRLDAATNQWESQAPFIFETLQALDETRLNQLRDVMTQYGTYEGEEAQSKQAEAETVLNSLLDYHTGNEIQAFVAKTTVGKPRLQARPPNSARAPSSLGTASASLAPTASPSTPTPAPAPSSMPPPPTSSSSAMDDARSEHSVHEEEKKGSENKLRSRIGTMLGRRRQSVHGGFGQLSPAKGAFGRNAKSSHSNISPRASSSNLAEANNRLPSLAERPNSADDPLRMSETREKSSHEGTNGIGANNPASTFSPTDEALAQLNGTASRDLGSVSPPPGPPPSQREPEKDAEGFTVPSFSHDPISAAQREAAETIPEEGEPAFRLNIQKEPVADEDPEERQAALSKFSNSLSALGMPTKRAGTVRGRRDVRNTIYIPAPVSESSSLPTLNTASSLSRPSTVAALTSEPSATGASDTQSIRSSNSLNSVVQFKHPDMHEPGLNSSLIETVSATFEDGEAKTVKVSGEIAFSFNSTDAASHQTHQSIRVNNFAALEVIGPNRIFVANHTPEQPDQFNLDLSHLRQSQATVGFSYRLHVDAASPPIDHVPFLLKPAWKPQGDKLGLLLQYKINPVFKFGSSITLRNLVLLATYDGKASGAQTKPSGTHLKDKHLVYWRLGDVTLDASQDWQKIVCRIVGEAGVEPKPGIVEARWELTPSGQAADAISISKLEESKGKEIELSDDDPFADTGAGDGGEGHWVDIPAVRRLVAGKYEAAS</sequence>
<keyword evidence="6" id="KW-1185">Reference proteome</keyword>
<dbReference type="InterPro" id="IPR001060">
    <property type="entry name" value="FCH_dom"/>
</dbReference>
<dbReference type="Pfam" id="PF00611">
    <property type="entry name" value="FCH"/>
    <property type="match status" value="1"/>
</dbReference>
<dbReference type="Pfam" id="PF10291">
    <property type="entry name" value="muHD"/>
    <property type="match status" value="1"/>
</dbReference>
<dbReference type="OrthoDB" id="331602at2759"/>
<dbReference type="EMBL" id="KI912111">
    <property type="protein sequence ID" value="ETS82327.1"/>
    <property type="molecule type" value="Genomic_DNA"/>
</dbReference>
<feature type="coiled-coil region" evidence="2">
    <location>
        <begin position="120"/>
        <end position="147"/>
    </location>
</feature>
<dbReference type="GO" id="GO:0005886">
    <property type="term" value="C:plasma membrane"/>
    <property type="evidence" value="ECO:0007669"/>
    <property type="project" value="TreeGrafter"/>
</dbReference>
<dbReference type="OMA" id="FQTHEVD"/>
<evidence type="ECO:0000256" key="2">
    <source>
        <dbReference type="SAM" id="Coils"/>
    </source>
</evidence>
<dbReference type="PANTHER" id="PTHR23065">
    <property type="entry name" value="PROLINE-SERINE-THREONINE PHOSPHATASE INTERACTING PROTEIN 1"/>
    <property type="match status" value="1"/>
</dbReference>
<dbReference type="AlphaFoldDB" id="W3XAA3"/>
<accession>W3XAA3</accession>
<dbReference type="GO" id="GO:0032185">
    <property type="term" value="P:septin cytoskeleton organization"/>
    <property type="evidence" value="ECO:0007669"/>
    <property type="project" value="TreeGrafter"/>
</dbReference>
<dbReference type="GeneID" id="19269216"/>
<feature type="compositionally biased region" description="Low complexity" evidence="3">
    <location>
        <begin position="254"/>
        <end position="272"/>
    </location>
</feature>
<gene>
    <name evidence="5" type="ORF">PFICI_04203</name>
</gene>
<evidence type="ECO:0000313" key="6">
    <source>
        <dbReference type="Proteomes" id="UP000030651"/>
    </source>
</evidence>
<dbReference type="InterPro" id="IPR018808">
    <property type="entry name" value="Muniscin_C"/>
</dbReference>
<feature type="domain" description="FCH" evidence="4">
    <location>
        <begin position="14"/>
        <end position="100"/>
    </location>
</feature>
<proteinExistence type="predicted"/>
<evidence type="ECO:0000313" key="5">
    <source>
        <dbReference type="EMBL" id="ETS82327.1"/>
    </source>
</evidence>
<dbReference type="InterPro" id="IPR027267">
    <property type="entry name" value="AH/BAR_dom_sf"/>
</dbReference>
<dbReference type="HOGENOM" id="CLU_011037_0_0_1"/>
<dbReference type="eggNOG" id="ENOG502QQAW">
    <property type="taxonomic scope" value="Eukaryota"/>
</dbReference>
<feature type="compositionally biased region" description="Basic and acidic residues" evidence="3">
    <location>
        <begin position="379"/>
        <end position="396"/>
    </location>
</feature>
<feature type="compositionally biased region" description="Polar residues" evidence="3">
    <location>
        <begin position="348"/>
        <end position="366"/>
    </location>
</feature>
<dbReference type="GO" id="GO:0006897">
    <property type="term" value="P:endocytosis"/>
    <property type="evidence" value="ECO:0007669"/>
    <property type="project" value="UniProtKB-KW"/>
</dbReference>
<keyword evidence="2" id="KW-0175">Coiled coil</keyword>
<dbReference type="SUPFAM" id="SSF103657">
    <property type="entry name" value="BAR/IMD domain-like"/>
    <property type="match status" value="1"/>
</dbReference>
<feature type="compositionally biased region" description="Polar residues" evidence="3">
    <location>
        <begin position="402"/>
        <end position="413"/>
    </location>
</feature>
<feature type="region of interest" description="Disordered" evidence="3">
    <location>
        <begin position="538"/>
        <end position="579"/>
    </location>
</feature>